<accession>A0A1G9KG25</accession>
<feature type="transmembrane region" description="Helical" evidence="1">
    <location>
        <begin position="46"/>
        <end position="62"/>
    </location>
</feature>
<dbReference type="STRING" id="686624.SAMN04488242_1614"/>
<dbReference type="Proteomes" id="UP000199475">
    <property type="component" value="Unassembled WGS sequence"/>
</dbReference>
<evidence type="ECO:0000313" key="3">
    <source>
        <dbReference type="Proteomes" id="UP000199475"/>
    </source>
</evidence>
<feature type="transmembrane region" description="Helical" evidence="1">
    <location>
        <begin position="82"/>
        <end position="104"/>
    </location>
</feature>
<gene>
    <name evidence="2" type="ORF">SAMN04488242_1614</name>
</gene>
<dbReference type="OrthoDB" id="1938692at2"/>
<keyword evidence="3" id="KW-1185">Reference proteome</keyword>
<feature type="transmembrane region" description="Helical" evidence="1">
    <location>
        <begin position="203"/>
        <end position="221"/>
    </location>
</feature>
<keyword evidence="1" id="KW-0812">Transmembrane</keyword>
<dbReference type="AlphaFoldDB" id="A0A1G9KG25"/>
<feature type="transmembrane region" description="Helical" evidence="1">
    <location>
        <begin position="256"/>
        <end position="276"/>
    </location>
</feature>
<evidence type="ECO:0000256" key="1">
    <source>
        <dbReference type="SAM" id="Phobius"/>
    </source>
</evidence>
<feature type="transmembrane region" description="Helical" evidence="1">
    <location>
        <begin position="227"/>
        <end position="244"/>
    </location>
</feature>
<name>A0A1G9KG25_9ACTN</name>
<organism evidence="2 3">
    <name type="scientific">Tessaracoccus oleiagri</name>
    <dbReference type="NCBI Taxonomy" id="686624"/>
    <lineage>
        <taxon>Bacteria</taxon>
        <taxon>Bacillati</taxon>
        <taxon>Actinomycetota</taxon>
        <taxon>Actinomycetes</taxon>
        <taxon>Propionibacteriales</taxon>
        <taxon>Propionibacteriaceae</taxon>
        <taxon>Tessaracoccus</taxon>
    </lineage>
</organism>
<evidence type="ECO:0000313" key="2">
    <source>
        <dbReference type="EMBL" id="SDL48641.1"/>
    </source>
</evidence>
<dbReference type="NCBIfam" id="TIGR04370">
    <property type="entry name" value="glyco_rpt_poly"/>
    <property type="match status" value="1"/>
</dbReference>
<dbReference type="RefSeq" id="WP_093250863.1">
    <property type="nucleotide sequence ID" value="NZ_FNGP01000003.1"/>
</dbReference>
<proteinExistence type="predicted"/>
<protein>
    <submittedName>
        <fullName evidence="2">Oligosaccharide repeat unit polymerase</fullName>
    </submittedName>
</protein>
<dbReference type="Pfam" id="PF14296">
    <property type="entry name" value="O-ag_pol_Wzy"/>
    <property type="match status" value="1"/>
</dbReference>
<feature type="transmembrane region" description="Helical" evidence="1">
    <location>
        <begin position="385"/>
        <end position="404"/>
    </location>
</feature>
<dbReference type="EMBL" id="FNGP01000003">
    <property type="protein sequence ID" value="SDL48641.1"/>
    <property type="molecule type" value="Genomic_DNA"/>
</dbReference>
<feature type="transmembrane region" description="Helical" evidence="1">
    <location>
        <begin position="435"/>
        <end position="459"/>
    </location>
</feature>
<feature type="transmembrane region" description="Helical" evidence="1">
    <location>
        <begin position="20"/>
        <end position="39"/>
    </location>
</feature>
<dbReference type="InterPro" id="IPR029468">
    <property type="entry name" value="O-ag_pol_Wzy"/>
</dbReference>
<keyword evidence="1" id="KW-1133">Transmembrane helix</keyword>
<feature type="transmembrane region" description="Helical" evidence="1">
    <location>
        <begin position="132"/>
        <end position="154"/>
    </location>
</feature>
<sequence length="485" mass="52530">MLIWVVSNVVLATLLTASGAWGLWGVVVLLWANGFIFAVTRVRERTFLAAFLVTFFLFLMTRDTLERVFHYAPPTATPEAHASVSAMLIAALLGVMGGYFALSLRRRGSPAPRRLAPARVDGPWGADRIGRLALVAFYVSLPGAFYNVVSNIMFVRGSSYAATYTDDFVQAQSGLLATLGQYSSEFAFVAFVIYLATLPSFRAARLPLALWVGYVGLFLFTGRRREVAVFLLFVLCYAIIRSRVTSDEPWLTRARIRVGAIAVPVLLVIFAGLEAWRGVGSTRGGFSLAAIPEFFYGQGISVKVLENVATHRSLLPDQIYLFEFAQRGIIPRILGNPVLQGNSPERALEGGSLSHSLSYVVLGPDQYLAGITTGTSFVGEAYVDLGLLGVLLVSLLYGLLIAWMDKFGSGGVWMNAARLLVAQSVLWAPRGSATQFIGVLIAPSTIAVVSGILLLNGALLRYQRRKDGRAGSAEAKRAMPEDATS</sequence>
<reference evidence="2 3" key="1">
    <citation type="submission" date="2016-10" db="EMBL/GenBank/DDBJ databases">
        <authorList>
            <person name="de Groot N.N."/>
        </authorList>
    </citation>
    <scope>NUCLEOTIDE SEQUENCE [LARGE SCALE GENOMIC DNA]</scope>
    <source>
        <strain evidence="2 3">CGMCC 1.9159</strain>
    </source>
</reference>
<keyword evidence="1" id="KW-0472">Membrane</keyword>